<dbReference type="SUPFAM" id="SSF51182">
    <property type="entry name" value="RmlC-like cupins"/>
    <property type="match status" value="1"/>
</dbReference>
<accession>A0AAW1QV50</accession>
<keyword evidence="2" id="KW-1185">Reference proteome</keyword>
<dbReference type="Proteomes" id="UP001438707">
    <property type="component" value="Unassembled WGS sequence"/>
</dbReference>
<organism evidence="1 2">
    <name type="scientific">Apatococcus lobatus</name>
    <dbReference type="NCBI Taxonomy" id="904363"/>
    <lineage>
        <taxon>Eukaryota</taxon>
        <taxon>Viridiplantae</taxon>
        <taxon>Chlorophyta</taxon>
        <taxon>core chlorophytes</taxon>
        <taxon>Trebouxiophyceae</taxon>
        <taxon>Chlorellales</taxon>
        <taxon>Chlorellaceae</taxon>
        <taxon>Apatococcus</taxon>
    </lineage>
</organism>
<dbReference type="InterPro" id="IPR011051">
    <property type="entry name" value="RmlC_Cupin_sf"/>
</dbReference>
<evidence type="ECO:0000313" key="1">
    <source>
        <dbReference type="EMBL" id="KAK9825331.1"/>
    </source>
</evidence>
<protein>
    <submittedName>
        <fullName evidence="1">Uncharacterized protein</fullName>
    </submittedName>
</protein>
<comment type="caution">
    <text evidence="1">The sequence shown here is derived from an EMBL/GenBank/DDBJ whole genome shotgun (WGS) entry which is preliminary data.</text>
</comment>
<dbReference type="InterPro" id="IPR047121">
    <property type="entry name" value="YjiB-like"/>
</dbReference>
<dbReference type="EMBL" id="JALJOS010000025">
    <property type="protein sequence ID" value="KAK9825331.1"/>
    <property type="molecule type" value="Genomic_DNA"/>
</dbReference>
<gene>
    <name evidence="1" type="ORF">WJX74_010061</name>
</gene>
<sequence>MSTLRPEVISQNFCLRHGEDLEQQRLDTSLEIPYFGGDDQVSVQEQVTAGDVLVIPAGVAHKQVKSSGGFTMVGAYPVGAPHWDCLEDAPLQQYWQRAS</sequence>
<name>A0AAW1QV50_9CHLO</name>
<dbReference type="PANTHER" id="PTHR36448">
    <property type="entry name" value="BLR7373 PROTEIN"/>
    <property type="match status" value="1"/>
</dbReference>
<dbReference type="PANTHER" id="PTHR36448:SF2">
    <property type="entry name" value="CUPIN TYPE-1 DOMAIN-CONTAINING PROTEIN"/>
    <property type="match status" value="1"/>
</dbReference>
<proteinExistence type="predicted"/>
<reference evidence="1 2" key="1">
    <citation type="journal article" date="2024" name="Nat. Commun.">
        <title>Phylogenomics reveals the evolutionary origins of lichenization in chlorophyte algae.</title>
        <authorList>
            <person name="Puginier C."/>
            <person name="Libourel C."/>
            <person name="Otte J."/>
            <person name="Skaloud P."/>
            <person name="Haon M."/>
            <person name="Grisel S."/>
            <person name="Petersen M."/>
            <person name="Berrin J.G."/>
            <person name="Delaux P.M."/>
            <person name="Dal Grande F."/>
            <person name="Keller J."/>
        </authorList>
    </citation>
    <scope>NUCLEOTIDE SEQUENCE [LARGE SCALE GENOMIC DNA]</scope>
    <source>
        <strain evidence="1 2">SAG 2145</strain>
    </source>
</reference>
<evidence type="ECO:0000313" key="2">
    <source>
        <dbReference type="Proteomes" id="UP001438707"/>
    </source>
</evidence>
<dbReference type="AlphaFoldDB" id="A0AAW1QV50"/>